<name>A0ABV2YQM0_9ACTN</name>
<feature type="transmembrane region" description="Helical" evidence="1">
    <location>
        <begin position="21"/>
        <end position="45"/>
    </location>
</feature>
<comment type="caution">
    <text evidence="2">The sequence shown here is derived from an EMBL/GenBank/DDBJ whole genome shotgun (WGS) entry which is preliminary data.</text>
</comment>
<evidence type="ECO:0000313" key="3">
    <source>
        <dbReference type="Proteomes" id="UP001550850"/>
    </source>
</evidence>
<dbReference type="EMBL" id="JBEZUR010000080">
    <property type="protein sequence ID" value="MEU3558030.1"/>
    <property type="molecule type" value="Genomic_DNA"/>
</dbReference>
<protein>
    <recommendedName>
        <fullName evidence="4">Integral membrane protein</fullName>
    </recommendedName>
</protein>
<evidence type="ECO:0000313" key="2">
    <source>
        <dbReference type="EMBL" id="MEU3558030.1"/>
    </source>
</evidence>
<dbReference type="PANTHER" id="PTHR42305:SF1">
    <property type="entry name" value="MEMBRANE PROTEIN RV1733C-RELATED"/>
    <property type="match status" value="1"/>
</dbReference>
<keyword evidence="1" id="KW-0812">Transmembrane</keyword>
<sequence length="202" mass="22015">MGAMRGIWRWRHNPLRRTTDLVEAWAALAALLLIAVAAPLAGVLAGSAAHDSLSRTARQQHAARHRVTATVLKDPAVSAQLPATGDRTPQRGNRQRVFASWTAPDGTPRRAHTWTSLRAPLPGRHFTLWTDTRGRPVGRPLDTGDLTLQAGLAGVGAALLTAAIAEAARRMTIRHLMRLRFERLDRAWERAGPDWGRTGTGS</sequence>
<reference evidence="2 3" key="1">
    <citation type="submission" date="2024-06" db="EMBL/GenBank/DDBJ databases">
        <title>The Natural Products Discovery Center: Release of the First 8490 Sequenced Strains for Exploring Actinobacteria Biosynthetic Diversity.</title>
        <authorList>
            <person name="Kalkreuter E."/>
            <person name="Kautsar S.A."/>
            <person name="Yang D."/>
            <person name="Bader C.D."/>
            <person name="Teijaro C.N."/>
            <person name="Fluegel L."/>
            <person name="Davis C.M."/>
            <person name="Simpson J.R."/>
            <person name="Lauterbach L."/>
            <person name="Steele A.D."/>
            <person name="Gui C."/>
            <person name="Meng S."/>
            <person name="Li G."/>
            <person name="Viehrig K."/>
            <person name="Ye F."/>
            <person name="Su P."/>
            <person name="Kiefer A.F."/>
            <person name="Nichols A."/>
            <person name="Cepeda A.J."/>
            <person name="Yan W."/>
            <person name="Fan B."/>
            <person name="Jiang Y."/>
            <person name="Adhikari A."/>
            <person name="Zheng C.-J."/>
            <person name="Schuster L."/>
            <person name="Cowan T.M."/>
            <person name="Smanski M.J."/>
            <person name="Chevrette M.G."/>
            <person name="De Carvalho L.P.S."/>
            <person name="Shen B."/>
        </authorList>
    </citation>
    <scope>NUCLEOTIDE SEQUENCE [LARGE SCALE GENOMIC DNA]</scope>
    <source>
        <strain evidence="2 3">NPDC038104</strain>
    </source>
</reference>
<dbReference type="Proteomes" id="UP001550850">
    <property type="component" value="Unassembled WGS sequence"/>
</dbReference>
<dbReference type="InterPro" id="IPR039708">
    <property type="entry name" value="MT1774/Rv1733c-like"/>
</dbReference>
<feature type="transmembrane region" description="Helical" evidence="1">
    <location>
        <begin position="146"/>
        <end position="168"/>
    </location>
</feature>
<dbReference type="PANTHER" id="PTHR42305">
    <property type="entry name" value="MEMBRANE PROTEIN RV1733C-RELATED"/>
    <property type="match status" value="1"/>
</dbReference>
<proteinExistence type="predicted"/>
<organism evidence="2 3">
    <name type="scientific">Streptomyces fragilis</name>
    <dbReference type="NCBI Taxonomy" id="67301"/>
    <lineage>
        <taxon>Bacteria</taxon>
        <taxon>Bacillati</taxon>
        <taxon>Actinomycetota</taxon>
        <taxon>Actinomycetes</taxon>
        <taxon>Kitasatosporales</taxon>
        <taxon>Streptomycetaceae</taxon>
        <taxon>Streptomyces</taxon>
    </lineage>
</organism>
<keyword evidence="1" id="KW-0472">Membrane</keyword>
<accession>A0ABV2YQM0</accession>
<keyword evidence="1" id="KW-1133">Transmembrane helix</keyword>
<gene>
    <name evidence="2" type="ORF">AB0E65_28050</name>
</gene>
<keyword evidence="3" id="KW-1185">Reference proteome</keyword>
<evidence type="ECO:0008006" key="4">
    <source>
        <dbReference type="Google" id="ProtNLM"/>
    </source>
</evidence>
<evidence type="ECO:0000256" key="1">
    <source>
        <dbReference type="SAM" id="Phobius"/>
    </source>
</evidence>